<gene>
    <name evidence="3" type="ORF">BCR33DRAFT_284714</name>
    <name evidence="4" type="ORF">BCR33DRAFT_286113</name>
</gene>
<proteinExistence type="predicted"/>
<feature type="chain" id="PRO_5011907712" evidence="2">
    <location>
        <begin position="19"/>
        <end position="103"/>
    </location>
</feature>
<name>A0A1Y2C7J9_9FUNG</name>
<feature type="compositionally biased region" description="Polar residues" evidence="1">
    <location>
        <begin position="57"/>
        <end position="70"/>
    </location>
</feature>
<evidence type="ECO:0000313" key="4">
    <source>
        <dbReference type="EMBL" id="ORY42877.1"/>
    </source>
</evidence>
<comment type="caution">
    <text evidence="4">The sequence shown here is derived from an EMBL/GenBank/DDBJ whole genome shotgun (WGS) entry which is preliminary data.</text>
</comment>
<protein>
    <submittedName>
        <fullName evidence="4">Uncharacterized protein</fullName>
    </submittedName>
</protein>
<evidence type="ECO:0000313" key="3">
    <source>
        <dbReference type="EMBL" id="ORY42856.1"/>
    </source>
</evidence>
<dbReference type="EMBL" id="MCGO01000027">
    <property type="protein sequence ID" value="ORY42856.1"/>
    <property type="molecule type" value="Genomic_DNA"/>
</dbReference>
<evidence type="ECO:0000313" key="5">
    <source>
        <dbReference type="Proteomes" id="UP000193642"/>
    </source>
</evidence>
<dbReference type="EMBL" id="MCGO01000027">
    <property type="protein sequence ID" value="ORY42877.1"/>
    <property type="molecule type" value="Genomic_DNA"/>
</dbReference>
<organism evidence="4 5">
    <name type="scientific">Rhizoclosmatium globosum</name>
    <dbReference type="NCBI Taxonomy" id="329046"/>
    <lineage>
        <taxon>Eukaryota</taxon>
        <taxon>Fungi</taxon>
        <taxon>Fungi incertae sedis</taxon>
        <taxon>Chytridiomycota</taxon>
        <taxon>Chytridiomycota incertae sedis</taxon>
        <taxon>Chytridiomycetes</taxon>
        <taxon>Chytridiales</taxon>
        <taxon>Chytriomycetaceae</taxon>
        <taxon>Rhizoclosmatium</taxon>
    </lineage>
</organism>
<evidence type="ECO:0000256" key="2">
    <source>
        <dbReference type="SAM" id="SignalP"/>
    </source>
</evidence>
<keyword evidence="5" id="KW-1185">Reference proteome</keyword>
<sequence length="103" mass="11447">MNAAFLWASWVLVQHAKCKFQQRKRNNRGLRGLVCFVFGTTFVDEEGPGSPSGLKEPSNNPTRLKNQLNPPSEPVHCLQQSSVPTLTNKLKETVNESHQKGGC</sequence>
<dbReference type="AlphaFoldDB" id="A0A1Y2C7J9"/>
<evidence type="ECO:0000256" key="1">
    <source>
        <dbReference type="SAM" id="MobiDB-lite"/>
    </source>
</evidence>
<feature type="signal peptide" evidence="2">
    <location>
        <begin position="1"/>
        <end position="18"/>
    </location>
</feature>
<keyword evidence="2" id="KW-0732">Signal</keyword>
<accession>A0A1Y2C7J9</accession>
<reference evidence="4 5" key="1">
    <citation type="submission" date="2016-07" db="EMBL/GenBank/DDBJ databases">
        <title>Pervasive Adenine N6-methylation of Active Genes in Fungi.</title>
        <authorList>
            <consortium name="DOE Joint Genome Institute"/>
            <person name="Mondo S.J."/>
            <person name="Dannebaum R.O."/>
            <person name="Kuo R.C."/>
            <person name="Labutti K."/>
            <person name="Haridas S."/>
            <person name="Kuo A."/>
            <person name="Salamov A."/>
            <person name="Ahrendt S.R."/>
            <person name="Lipzen A."/>
            <person name="Sullivan W."/>
            <person name="Andreopoulos W.B."/>
            <person name="Clum A."/>
            <person name="Lindquist E."/>
            <person name="Daum C."/>
            <person name="Ramamoorthy G.K."/>
            <person name="Gryganskyi A."/>
            <person name="Culley D."/>
            <person name="Magnuson J.K."/>
            <person name="James T.Y."/>
            <person name="O'Malley M.A."/>
            <person name="Stajich J.E."/>
            <person name="Spatafora J.W."/>
            <person name="Visel A."/>
            <person name="Grigoriev I.V."/>
        </authorList>
    </citation>
    <scope>NUCLEOTIDE SEQUENCE [LARGE SCALE GENOMIC DNA]</scope>
    <source>
        <strain evidence="4 5">JEL800</strain>
    </source>
</reference>
<feature type="region of interest" description="Disordered" evidence="1">
    <location>
        <begin position="45"/>
        <end position="77"/>
    </location>
</feature>
<dbReference type="Proteomes" id="UP000193642">
    <property type="component" value="Unassembled WGS sequence"/>
</dbReference>